<organism evidence="3 4">
    <name type="scientific">Adineta steineri</name>
    <dbReference type="NCBI Taxonomy" id="433720"/>
    <lineage>
        <taxon>Eukaryota</taxon>
        <taxon>Metazoa</taxon>
        <taxon>Spiralia</taxon>
        <taxon>Gnathifera</taxon>
        <taxon>Rotifera</taxon>
        <taxon>Eurotatoria</taxon>
        <taxon>Bdelloidea</taxon>
        <taxon>Adinetida</taxon>
        <taxon>Adinetidae</taxon>
        <taxon>Adineta</taxon>
    </lineage>
</organism>
<dbReference type="PANTHER" id="PTHR47020">
    <property type="entry name" value="HILLARIN"/>
    <property type="match status" value="1"/>
</dbReference>
<dbReference type="EMBL" id="CAJNOG010000003">
    <property type="protein sequence ID" value="CAF0724338.1"/>
    <property type="molecule type" value="Genomic_DNA"/>
</dbReference>
<dbReference type="AlphaFoldDB" id="A0A813MGT0"/>
<feature type="region of interest" description="Disordered" evidence="1">
    <location>
        <begin position="335"/>
        <end position="356"/>
    </location>
</feature>
<feature type="domain" description="KY-like immunoglobulin-like" evidence="2">
    <location>
        <begin position="167"/>
        <end position="278"/>
    </location>
</feature>
<dbReference type="InterPro" id="IPR056564">
    <property type="entry name" value="Ig-like_KY"/>
</dbReference>
<evidence type="ECO:0000313" key="3">
    <source>
        <dbReference type="EMBL" id="CAF0724338.1"/>
    </source>
</evidence>
<dbReference type="PANTHER" id="PTHR47020:SF1">
    <property type="entry name" value="HILLARIN"/>
    <property type="match status" value="1"/>
</dbReference>
<accession>A0A813MGT0</accession>
<sequence length="490" mass="56172">MGNMNVDRAIFRWITVKDLNAIDFHNNLAADTPMGLLRGIKYGTETYHTLFMRLCSFAAIYCVDVKGHSKSVGYEPGMQIGEGKFTNTWNAVVIDGEWRFVQCNWGARHLVMSKDKKQIDVLPPKPTREKIKYQYDEHYFLPDPEDFILEFFPYKSEWQLLESPITLQQFEQLPFVRSLFFHYHLSFVNQQYAVIQTDNRGACDIKLRMPDSLKHRLAFHFHLRFANTTTNEQGEDLGEFQGVKLERYVLHTVQDDLVSFNIHVPQEADYFIEVFASLVIVMQSSTSLSSISSSTSSNSSIYGSRTILETKDLPFAAPRCRSSIAAFLDDDQTLFSSPSSSPPPLPPPRRRQTQLPSSNKTIIRCRQLFRTCLSSTSSPLSLPTPTGHLNTTLRKEYFAKLCHNHRLLLVLTDYQCKCGCHFSMEEGSFVILYETKNELSTFSKSGSVTVISNELVCSKVPIEFVCDVELLRSRVRTRRFDSDDEQSFDL</sequence>
<reference evidence="3" key="1">
    <citation type="submission" date="2021-02" db="EMBL/GenBank/DDBJ databases">
        <authorList>
            <person name="Nowell W R."/>
        </authorList>
    </citation>
    <scope>NUCLEOTIDE SEQUENCE</scope>
</reference>
<gene>
    <name evidence="3" type="ORF">JYZ213_LOCUS617</name>
</gene>
<proteinExistence type="predicted"/>
<dbReference type="Proteomes" id="UP000663845">
    <property type="component" value="Unassembled WGS sequence"/>
</dbReference>
<evidence type="ECO:0000313" key="4">
    <source>
        <dbReference type="Proteomes" id="UP000663845"/>
    </source>
</evidence>
<evidence type="ECO:0000256" key="1">
    <source>
        <dbReference type="SAM" id="MobiDB-lite"/>
    </source>
</evidence>
<protein>
    <recommendedName>
        <fullName evidence="2">KY-like immunoglobulin-like domain-containing protein</fullName>
    </recommendedName>
</protein>
<dbReference type="InterPro" id="IPR053041">
    <property type="entry name" value="Transglut-like_Superfamily_Mod"/>
</dbReference>
<evidence type="ECO:0000259" key="2">
    <source>
        <dbReference type="Pfam" id="PF23265"/>
    </source>
</evidence>
<comment type="caution">
    <text evidence="3">The sequence shown here is derived from an EMBL/GenBank/DDBJ whole genome shotgun (WGS) entry which is preliminary data.</text>
</comment>
<dbReference type="Pfam" id="PF23265">
    <property type="entry name" value="Ig-like_KY"/>
    <property type="match status" value="1"/>
</dbReference>
<name>A0A813MGT0_9BILA</name>